<comment type="domain">
    <text evidence="5">The RxLR-dEER motif acts to carry the protein into the host cell cytoplasm through binding to cell surface phosphatidylinositol-3-phosphate.</text>
</comment>
<comment type="caution">
    <text evidence="6">The sequence shown here is derived from an EMBL/GenBank/DDBJ whole genome shotgun (WGS) entry which is preliminary data.</text>
</comment>
<evidence type="ECO:0000256" key="5">
    <source>
        <dbReference type="RuleBase" id="RU367124"/>
    </source>
</evidence>
<dbReference type="InterPro" id="IPR031825">
    <property type="entry name" value="RXLR"/>
</dbReference>
<proteinExistence type="inferred from homology"/>
<gene>
    <name evidence="6" type="ORF">PHMEG_0007135</name>
</gene>
<dbReference type="AlphaFoldDB" id="A0A225WM34"/>
<keyword evidence="7" id="KW-1185">Reference proteome</keyword>
<dbReference type="EMBL" id="NBNE01000546">
    <property type="protein sequence ID" value="OWZ18733.1"/>
    <property type="molecule type" value="Genomic_DNA"/>
</dbReference>
<feature type="signal peptide" evidence="5">
    <location>
        <begin position="1"/>
        <end position="22"/>
    </location>
</feature>
<dbReference type="Pfam" id="PF16810">
    <property type="entry name" value="RXLR"/>
    <property type="match status" value="1"/>
</dbReference>
<keyword evidence="4 5" id="KW-0732">Signal</keyword>
<organism evidence="6 7">
    <name type="scientific">Phytophthora megakarya</name>
    <dbReference type="NCBI Taxonomy" id="4795"/>
    <lineage>
        <taxon>Eukaryota</taxon>
        <taxon>Sar</taxon>
        <taxon>Stramenopiles</taxon>
        <taxon>Oomycota</taxon>
        <taxon>Peronosporomycetes</taxon>
        <taxon>Peronosporales</taxon>
        <taxon>Peronosporaceae</taxon>
        <taxon>Phytophthora</taxon>
    </lineage>
</organism>
<evidence type="ECO:0000256" key="4">
    <source>
        <dbReference type="ARBA" id="ARBA00022729"/>
    </source>
</evidence>
<sequence>MRLSQVLVFAGASIIFESGVTAVTIDSNQAKISMVAGASPSQRLLRSYKPVEDDSVDVDDFFDLDDSEERGGNSALKDLARSWGFSLSDIQSGVVKLTEEQLKTWIEIVNQSITASKKAKVAAYNDAWRKSNGYGRRV</sequence>
<comment type="similarity">
    <text evidence="2 5">Belongs to the RxLR effector family.</text>
</comment>
<evidence type="ECO:0000313" key="6">
    <source>
        <dbReference type="EMBL" id="OWZ18733.1"/>
    </source>
</evidence>
<reference evidence="7" key="1">
    <citation type="submission" date="2017-03" db="EMBL/GenBank/DDBJ databases">
        <title>Phytopthora megakarya and P. palmivora, two closely related causual agents of cacao black pod achieved similar genome size and gene model numbers by different mechanisms.</title>
        <authorList>
            <person name="Ali S."/>
            <person name="Shao J."/>
            <person name="Larry D.J."/>
            <person name="Kronmiller B."/>
            <person name="Shen D."/>
            <person name="Strem M.D."/>
            <person name="Melnick R.L."/>
            <person name="Guiltinan M.J."/>
            <person name="Tyler B.M."/>
            <person name="Meinhardt L.W."/>
            <person name="Bailey B.A."/>
        </authorList>
    </citation>
    <scope>NUCLEOTIDE SEQUENCE [LARGE SCALE GENOMIC DNA]</scope>
    <source>
        <strain evidence="7">zdho120</strain>
    </source>
</reference>
<evidence type="ECO:0000313" key="7">
    <source>
        <dbReference type="Proteomes" id="UP000198211"/>
    </source>
</evidence>
<feature type="chain" id="PRO_5045006887" description="RxLR effector protein" evidence="5">
    <location>
        <begin position="23"/>
        <end position="138"/>
    </location>
</feature>
<dbReference type="Proteomes" id="UP000198211">
    <property type="component" value="Unassembled WGS sequence"/>
</dbReference>
<comment type="subcellular location">
    <subcellularLocation>
        <location evidence="1 5">Secreted</location>
    </subcellularLocation>
</comment>
<evidence type="ECO:0000256" key="1">
    <source>
        <dbReference type="ARBA" id="ARBA00004613"/>
    </source>
</evidence>
<comment type="function">
    <text evidence="5">Effector that suppresses plant defense responses during pathogen infection.</text>
</comment>
<name>A0A225WM34_9STRA</name>
<accession>A0A225WM34</accession>
<protein>
    <recommendedName>
        <fullName evidence="5">RxLR effector protein</fullName>
    </recommendedName>
</protein>
<evidence type="ECO:0000256" key="3">
    <source>
        <dbReference type="ARBA" id="ARBA00022525"/>
    </source>
</evidence>
<keyword evidence="3 5" id="KW-0964">Secreted</keyword>
<evidence type="ECO:0000256" key="2">
    <source>
        <dbReference type="ARBA" id="ARBA00010400"/>
    </source>
</evidence>